<name>A0AAU9IBI4_9CILI</name>
<proteinExistence type="predicted"/>
<evidence type="ECO:0000313" key="1">
    <source>
        <dbReference type="EMBL" id="CAG9310776.1"/>
    </source>
</evidence>
<evidence type="ECO:0008006" key="3">
    <source>
        <dbReference type="Google" id="ProtNLM"/>
    </source>
</evidence>
<gene>
    <name evidence="1" type="ORF">BSTOLATCC_MIC1615</name>
</gene>
<protein>
    <recommendedName>
        <fullName evidence="3">Sfi1 spindle body domain-containing protein</fullName>
    </recommendedName>
</protein>
<dbReference type="Proteomes" id="UP001162131">
    <property type="component" value="Unassembled WGS sequence"/>
</dbReference>
<dbReference type="EMBL" id="CAJZBQ010000002">
    <property type="protein sequence ID" value="CAG9310776.1"/>
    <property type="molecule type" value="Genomic_DNA"/>
</dbReference>
<organism evidence="1 2">
    <name type="scientific">Blepharisma stoltei</name>
    <dbReference type="NCBI Taxonomy" id="1481888"/>
    <lineage>
        <taxon>Eukaryota</taxon>
        <taxon>Sar</taxon>
        <taxon>Alveolata</taxon>
        <taxon>Ciliophora</taxon>
        <taxon>Postciliodesmatophora</taxon>
        <taxon>Heterotrichea</taxon>
        <taxon>Heterotrichida</taxon>
        <taxon>Blepharismidae</taxon>
        <taxon>Blepharisma</taxon>
    </lineage>
</organism>
<reference evidence="1" key="1">
    <citation type="submission" date="2021-09" db="EMBL/GenBank/DDBJ databases">
        <authorList>
            <consortium name="AG Swart"/>
            <person name="Singh M."/>
            <person name="Singh A."/>
            <person name="Seah K."/>
            <person name="Emmerich C."/>
        </authorList>
    </citation>
    <scope>NUCLEOTIDE SEQUENCE</scope>
    <source>
        <strain evidence="1">ATCC30299</strain>
    </source>
</reference>
<comment type="caution">
    <text evidence="1">The sequence shown here is derived from an EMBL/GenBank/DDBJ whole genome shotgun (WGS) entry which is preliminary data.</text>
</comment>
<sequence length="1723" mass="206971">MNQEVICEILTDAGKQGKITLLSALYSYDKILQQRQIDKLSIAGTNLYKILLIWGRDKNNLWWEKYDKEFGRDSGALKLDELISAKNKADPPSFDEKSALQFLKTIKEQEQKAEQNSKLLSSLKESLSFGQKDFDNELKSFKETLPKFKDFNEQLKKPVEKTIDTSMFRAELFVKKISKLYLKKFWKNWWRDLGGITKFYKESLLKKTFYALTSHVHNSLRLKLLAEKSTKTLGTIKLRMYFEAWTQYKLLNLRKELSLKIADKMFMKKIWEIWKKEMRKTEILKTMKYTANFIHKQWLLKKSFLALARHVNKSMNMRVLEDKAINKINNLKLGVYFTAWLEFNKIRLEEKLSEEFSKKIADKFYMKKIWRLWKREMKRVEKLREIKKSVHMIHNQWLIKNSLYGLVWNVNRNTNLKMLEMKAIEKIENIERKVYFQSWLEYNRIKLIKKINGLKGDAIEQKADRKLLVKTIAGWNEVAQWYKCTAVLSSKRIIPKIVQSWKKYTRKMRMIKYIYSTYDEKSKKSLKVNSFNNWHQKFKILNKRRENKIISSKMIRKKLLKKYISQWTKKYSNKVKKHHISHIGAKFFFDKTLTNYWQIWRKLFLKRITIEIKSENYGRREETLIRKAMKGWFLAQPIIRIQNQRLRRIREEYAINLAKKSIKAWRDNIVYHKTKIQLYNHLHKSIEVIKKRQIIKAMKIYSEWKIKQNQRDSMLVTQVYRLRKETIMKKWYNRALLFSSCRYFEEAMFRYQKRCFIKKLAQNLEMQHLTLAYLDIHREQNLIKTVFTNWQGWILKKKSLKSRYLKFKLISHKYKLLKPFARWKRAYFGIACAFQSRFLYLKNQVFQWWANITQRKHVELEMQAEMIEKCKNREKSRVFYSWLCAAIKRQQAIFNANSLMTIRLQKWFDMWRKEFAWKMHKNEAINYIQSANSLYNQRRALFILKNNADYSQEKKNMNEKAFYMYKMKVAGKVISIWHENAKEFSSNNVEVNKILVKVNKRIITEAFKSWLGAVSHKFSKMKAVKWMEAQLGIKSLKNSMKKWNKEAKSARAKENLDNCFEKIYDNILKKRCLKCWIVKSSNRKTLKSKENALKSLSNTNTLSRCLKSWTSEVKYKIETSTKREKINKNFIKKLKSKILKSWRDLSVDRKVIIDKLIKFKKNCSLKLSSKILKEVHSYADKKIIFKEKLGSASNSINKSRKLFAINKLHENANKKINAKEMINTANKFRKIFLTKKAIISLAHNTELSKSIKLKTSEFVSSIEFILNHFKLQNSFSIVKGIFFNEKEMLGTAEKELKTCSLRRVIQGWLREARTKANLILKKEILLKKRNEKIEKETLETWQNMMKLSFAVKKFSYKLKRKSTKKFFSKWRSQFKCIEFIKQKKFLIKSKIFKSIKNYAKTSHDTIKKLEFSATIKNTNFSYVVFNAWKSYYLKNKNAEELRIKFESKTEDLVKKILKSWHEWAQKFRKNIETATAFIKKKENDILKKYYQIIRTNYKQLAFKRHLEGFLLRKSMISWLEFVNIDKKYELIAEAAHEQFLKQKTIAFFKNLKLLLTLKQKKEINHEKIYYIFCKKAFNQFRLAFYASRASKSSKIKATQHIHAIRKLKVLYSWKLWLQQRFEAHITVEENMVKAYEHYHRSLISRAFYGWDNEISSSGVKKTRSIMHSIFSAWKIATRESSLLKRYLRESNISERYMRTSRDHPESALVTLRSVSSVGSISSQ</sequence>
<accession>A0AAU9IBI4</accession>
<keyword evidence="2" id="KW-1185">Reference proteome</keyword>
<evidence type="ECO:0000313" key="2">
    <source>
        <dbReference type="Proteomes" id="UP001162131"/>
    </source>
</evidence>